<feature type="compositionally biased region" description="Basic and acidic residues" evidence="7">
    <location>
        <begin position="122"/>
        <end position="150"/>
    </location>
</feature>
<dbReference type="Pfam" id="PF02362">
    <property type="entry name" value="B3"/>
    <property type="match status" value="4"/>
</dbReference>
<dbReference type="InterPro" id="IPR003340">
    <property type="entry name" value="B3_DNA-bd"/>
</dbReference>
<name>A0A444XAQ7_ARAHY</name>
<evidence type="ECO:0000256" key="4">
    <source>
        <dbReference type="ARBA" id="ARBA00023125"/>
    </source>
</evidence>
<evidence type="ECO:0000313" key="10">
    <source>
        <dbReference type="Proteomes" id="UP000289738"/>
    </source>
</evidence>
<keyword evidence="3" id="KW-0805">Transcription regulation</keyword>
<comment type="caution">
    <text evidence="9">The sequence shown here is derived from an EMBL/GenBank/DDBJ whole genome shotgun (WGS) entry which is preliminary data.</text>
</comment>
<feature type="domain" description="TF-B3" evidence="8">
    <location>
        <begin position="312"/>
        <end position="366"/>
    </location>
</feature>
<dbReference type="PANTHER" id="PTHR31920:SF108">
    <property type="entry name" value="B3 DOMAIN-CONTAINING TRANSCRIPTION FACTOR VRN1-LIKE"/>
    <property type="match status" value="1"/>
</dbReference>
<evidence type="ECO:0000259" key="8">
    <source>
        <dbReference type="PROSITE" id="PS50863"/>
    </source>
</evidence>
<feature type="compositionally biased region" description="Polar residues" evidence="7">
    <location>
        <begin position="690"/>
        <end position="705"/>
    </location>
</feature>
<dbReference type="Proteomes" id="UP000289738">
    <property type="component" value="Chromosome B10"/>
</dbReference>
<dbReference type="EMBL" id="SDMP01000020">
    <property type="protein sequence ID" value="RYQ86761.1"/>
    <property type="molecule type" value="Genomic_DNA"/>
</dbReference>
<dbReference type="PROSITE" id="PS50863">
    <property type="entry name" value="B3"/>
    <property type="match status" value="4"/>
</dbReference>
<evidence type="ECO:0000256" key="3">
    <source>
        <dbReference type="ARBA" id="ARBA00023015"/>
    </source>
</evidence>
<dbReference type="SMART" id="SM00384">
    <property type="entry name" value="AT_hook"/>
    <property type="match status" value="3"/>
</dbReference>
<feature type="region of interest" description="Disordered" evidence="7">
    <location>
        <begin position="122"/>
        <end position="252"/>
    </location>
</feature>
<feature type="compositionally biased region" description="Basic and acidic residues" evidence="7">
    <location>
        <begin position="160"/>
        <end position="170"/>
    </location>
</feature>
<reference evidence="9 10" key="1">
    <citation type="submission" date="2019-01" db="EMBL/GenBank/DDBJ databases">
        <title>Sequencing of cultivated peanut Arachis hypogaea provides insights into genome evolution and oil improvement.</title>
        <authorList>
            <person name="Chen X."/>
        </authorList>
    </citation>
    <scope>NUCLEOTIDE SEQUENCE [LARGE SCALE GENOMIC DNA]</scope>
    <source>
        <strain evidence="10">cv. Fuhuasheng</strain>
        <tissue evidence="9">Leaves</tissue>
    </source>
</reference>
<keyword evidence="10" id="KW-1185">Reference proteome</keyword>
<gene>
    <name evidence="9" type="ORF">Ahy_B10g106397</name>
</gene>
<evidence type="ECO:0000256" key="5">
    <source>
        <dbReference type="ARBA" id="ARBA00023163"/>
    </source>
</evidence>
<dbReference type="PRINTS" id="PR00929">
    <property type="entry name" value="ATHOOK"/>
</dbReference>
<evidence type="ECO:0000256" key="1">
    <source>
        <dbReference type="ARBA" id="ARBA00004123"/>
    </source>
</evidence>
<feature type="compositionally biased region" description="Polar residues" evidence="7">
    <location>
        <begin position="630"/>
        <end position="640"/>
    </location>
</feature>
<keyword evidence="4" id="KW-0238">DNA-binding</keyword>
<feature type="compositionally biased region" description="Polar residues" evidence="7">
    <location>
        <begin position="738"/>
        <end position="750"/>
    </location>
</feature>
<keyword evidence="2" id="KW-0677">Repeat</keyword>
<dbReference type="SMART" id="SM01019">
    <property type="entry name" value="B3"/>
    <property type="match status" value="4"/>
</dbReference>
<feature type="region of interest" description="Disordered" evidence="7">
    <location>
        <begin position="653"/>
        <end position="820"/>
    </location>
</feature>
<dbReference type="InterPro" id="IPR000116">
    <property type="entry name" value="HMGA"/>
</dbReference>
<accession>A0A444XAQ7</accession>
<evidence type="ECO:0000256" key="7">
    <source>
        <dbReference type="SAM" id="MobiDB-lite"/>
    </source>
</evidence>
<dbReference type="CDD" id="cd10017">
    <property type="entry name" value="B3_DNA"/>
    <property type="match status" value="4"/>
</dbReference>
<proteinExistence type="predicted"/>
<evidence type="ECO:0000256" key="6">
    <source>
        <dbReference type="ARBA" id="ARBA00023242"/>
    </source>
</evidence>
<feature type="compositionally biased region" description="Basic residues" evidence="7">
    <location>
        <begin position="618"/>
        <end position="627"/>
    </location>
</feature>
<feature type="compositionally biased region" description="Low complexity" evidence="7">
    <location>
        <begin position="795"/>
        <end position="806"/>
    </location>
</feature>
<evidence type="ECO:0000256" key="2">
    <source>
        <dbReference type="ARBA" id="ARBA00022737"/>
    </source>
</evidence>
<feature type="region of interest" description="Disordered" evidence="7">
    <location>
        <begin position="612"/>
        <end position="640"/>
    </location>
</feature>
<dbReference type="GO" id="GO:0000785">
    <property type="term" value="C:chromatin"/>
    <property type="evidence" value="ECO:0007669"/>
    <property type="project" value="InterPro"/>
</dbReference>
<dbReference type="GO" id="GO:0005634">
    <property type="term" value="C:nucleus"/>
    <property type="evidence" value="ECO:0007669"/>
    <property type="project" value="UniProtKB-SubCell"/>
</dbReference>
<keyword evidence="5" id="KW-0804">Transcription</keyword>
<feature type="compositionally biased region" description="Basic residues" evidence="7">
    <location>
        <begin position="779"/>
        <end position="789"/>
    </location>
</feature>
<feature type="compositionally biased region" description="Basic and acidic residues" evidence="7">
    <location>
        <begin position="196"/>
        <end position="224"/>
    </location>
</feature>
<dbReference type="GO" id="GO:0003677">
    <property type="term" value="F:DNA binding"/>
    <property type="evidence" value="ECO:0007669"/>
    <property type="project" value="UniProtKB-KW"/>
</dbReference>
<organism evidence="9 10">
    <name type="scientific">Arachis hypogaea</name>
    <name type="common">Peanut</name>
    <dbReference type="NCBI Taxonomy" id="3818"/>
    <lineage>
        <taxon>Eukaryota</taxon>
        <taxon>Viridiplantae</taxon>
        <taxon>Streptophyta</taxon>
        <taxon>Embryophyta</taxon>
        <taxon>Tracheophyta</taxon>
        <taxon>Spermatophyta</taxon>
        <taxon>Magnoliopsida</taxon>
        <taxon>eudicotyledons</taxon>
        <taxon>Gunneridae</taxon>
        <taxon>Pentapetalae</taxon>
        <taxon>rosids</taxon>
        <taxon>fabids</taxon>
        <taxon>Fabales</taxon>
        <taxon>Fabaceae</taxon>
        <taxon>Papilionoideae</taxon>
        <taxon>50 kb inversion clade</taxon>
        <taxon>dalbergioids sensu lato</taxon>
        <taxon>Dalbergieae</taxon>
        <taxon>Pterocarpus clade</taxon>
        <taxon>Arachis</taxon>
    </lineage>
</organism>
<dbReference type="GO" id="GO:0006355">
    <property type="term" value="P:regulation of DNA-templated transcription"/>
    <property type="evidence" value="ECO:0007669"/>
    <property type="project" value="InterPro"/>
</dbReference>
<dbReference type="PRINTS" id="PR00930">
    <property type="entry name" value="HIGHMOBLTYIY"/>
</dbReference>
<keyword evidence="6" id="KW-0539">Nucleus</keyword>
<sequence length="843" mass="96674">MASSSRQQNKHSPSTSTETSFFKIILRKALQDGNFKLTKKFTRQYGSVLSNPLYLKPPDGTEWKVYWTNHDGVILFKKGWKEFVAYYSLDHGHLLYFEYNIGTSHIEVRIHDMSCHQIEYPANDHIKEQLPRRDQQPVKRPKESKTRDVDSSPNTQNMRLNEEQQKKRLNEPLPGGVRGQPEKKMRALVSSASKSRQLENDTQIRDGERSLSSHGIKSKEKNHEVPVSVNQDSNGKRNRRRKDSESSVRLCPARPESLKEAKKFKREKPSFIIKITQRSQTRAPCYFSTKFFRKYFENNPQNANIRFGKKLFPVKLIYRPSSCVAFISAGWNLFARASKLQAGDVCLFKLINRKDPVFDVHICRRQRRESLSKPVTRVIQLPKEAKELNSQNPSFMVKIKDSDPRRSRPNLSAIFYRKYFKKNQQDVKLQFEKELWPATIIYNPSSKNSFISAGWSSFARASKLEAGDVCVFELINKKDLFDRPSTTTSMASSVIRFFKIVLRHSLEDGKLMIPITFSMKYGRGVPNPVYLKLPDGTAWKMDWSESDGAIQFENGWKEFASYYSLDHGHLLWFEYNQTSNIEVHIFDKTCLEIDYPSVDHISDDDSIEILNELPPRGWPRKTKKAARKTPSPSTSKMFTSSANTKVVKCCPERNYPSKDHIGDDNMVKVENEPPRRGRGRPRKTEKAAANTASPSTSKMFTSSAKTRAVKRCPETDYPSRRGRGRPRKTEKAAPKTPSACTSKMFTSSAKTRCPEIDYPSKDHIDDANMVKVENELPRRGRGRPRKKLKAAVEVSSPSTSNTLRSSVKTGDVEKGPDKQNWMQCCKIEEASQSEETGLKMPTI</sequence>
<evidence type="ECO:0000313" key="9">
    <source>
        <dbReference type="EMBL" id="RYQ86761.1"/>
    </source>
</evidence>
<feature type="compositionally biased region" description="Basic and acidic residues" evidence="7">
    <location>
        <begin position="655"/>
        <end position="675"/>
    </location>
</feature>
<dbReference type="InterPro" id="IPR017956">
    <property type="entry name" value="AT_hook_DNA-bd_motif"/>
</dbReference>
<dbReference type="Gene3D" id="2.40.330.10">
    <property type="entry name" value="DNA-binding pseudobarrel domain"/>
    <property type="match status" value="4"/>
</dbReference>
<dbReference type="InterPro" id="IPR015300">
    <property type="entry name" value="DNA-bd_pseudobarrel_sf"/>
</dbReference>
<dbReference type="AlphaFoldDB" id="A0A444XAQ7"/>
<dbReference type="InterPro" id="IPR050655">
    <property type="entry name" value="Plant_B3_domain"/>
</dbReference>
<feature type="domain" description="TF-B3" evidence="8">
    <location>
        <begin position="496"/>
        <end position="589"/>
    </location>
</feature>
<feature type="domain" description="TF-B3" evidence="8">
    <location>
        <begin position="436"/>
        <end position="489"/>
    </location>
</feature>
<comment type="subcellular location">
    <subcellularLocation>
        <location evidence="1">Nucleus</location>
    </subcellularLocation>
</comment>
<dbReference type="PANTHER" id="PTHR31920">
    <property type="entry name" value="B3 DOMAIN-CONTAINING"/>
    <property type="match status" value="1"/>
</dbReference>
<feature type="domain" description="TF-B3" evidence="8">
    <location>
        <begin position="20"/>
        <end position="114"/>
    </location>
</feature>
<feature type="compositionally biased region" description="Basic and acidic residues" evidence="7">
    <location>
        <begin position="752"/>
        <end position="778"/>
    </location>
</feature>
<dbReference type="SUPFAM" id="SSF101936">
    <property type="entry name" value="DNA-binding pseudobarrel domain"/>
    <property type="match status" value="4"/>
</dbReference>
<protein>
    <recommendedName>
        <fullName evidence="8">TF-B3 domain-containing protein</fullName>
    </recommendedName>
</protein>